<dbReference type="InterPro" id="IPR050322">
    <property type="entry name" value="Fe-S_cluster_asmbl/transfer"/>
</dbReference>
<dbReference type="GO" id="GO:0051537">
    <property type="term" value="F:2 iron, 2 sulfur cluster binding"/>
    <property type="evidence" value="ECO:0007669"/>
    <property type="project" value="TreeGrafter"/>
</dbReference>
<comment type="similarity">
    <text evidence="1">Belongs to the HesB/IscA family.</text>
</comment>
<dbReference type="Proteomes" id="UP000006735">
    <property type="component" value="Chromosome"/>
</dbReference>
<dbReference type="FunFam" id="2.60.300.12:FF:000009">
    <property type="entry name" value="Fe-S cluster assembly protein HesB"/>
    <property type="match status" value="1"/>
</dbReference>
<dbReference type="AlphaFoldDB" id="Q5H050"/>
<evidence type="ECO:0000256" key="1">
    <source>
        <dbReference type="ARBA" id="ARBA00006718"/>
    </source>
</evidence>
<accession>Q5H050</accession>
<dbReference type="EMBL" id="AE013598">
    <property type="protein sequence ID" value="AAW75671.1"/>
    <property type="molecule type" value="Genomic_DNA"/>
</dbReference>
<feature type="transmembrane region" description="Helical" evidence="2">
    <location>
        <begin position="24"/>
        <end position="46"/>
    </location>
</feature>
<keyword evidence="2" id="KW-0472">Membrane</keyword>
<dbReference type="GO" id="GO:0005829">
    <property type="term" value="C:cytosol"/>
    <property type="evidence" value="ECO:0007669"/>
    <property type="project" value="TreeGrafter"/>
</dbReference>
<reference evidence="4 5" key="1">
    <citation type="journal article" date="2005" name="Nucleic Acids Res.">
        <title>The genome sequence of Xanthomonas oryzae pathovar oryzae KACC10331, the bacterial blight pathogen of rice.</title>
        <authorList>
            <person name="Lee B.M."/>
            <person name="Park Y.J."/>
            <person name="Park D.S."/>
            <person name="Kang H.W."/>
            <person name="Kim J.G."/>
            <person name="Song E.S."/>
            <person name="Park I.C."/>
            <person name="Yoon U.H."/>
            <person name="Hahn J.H."/>
            <person name="Koo B.S."/>
            <person name="Lee G.B."/>
            <person name="Kim H."/>
            <person name="Park H.S."/>
            <person name="Yoon K.O."/>
            <person name="Kim J.H."/>
            <person name="Jung C.H."/>
            <person name="Koh N.H."/>
            <person name="Seo J.S."/>
            <person name="Go S.J."/>
        </authorList>
    </citation>
    <scope>NUCLEOTIDE SEQUENCE [LARGE SCALE GENOMIC DNA]</scope>
    <source>
        <strain evidence="5">KACC10331 / KXO85</strain>
    </source>
</reference>
<dbReference type="InterPro" id="IPR016092">
    <property type="entry name" value="ATAP"/>
</dbReference>
<dbReference type="Pfam" id="PF01521">
    <property type="entry name" value="Fe-S_biosyn"/>
    <property type="match status" value="1"/>
</dbReference>
<dbReference type="PANTHER" id="PTHR10072">
    <property type="entry name" value="IRON-SULFUR CLUSTER ASSEMBLY PROTEIN"/>
    <property type="match status" value="1"/>
</dbReference>
<dbReference type="Gene3D" id="2.60.300.12">
    <property type="entry name" value="HesB-like domain"/>
    <property type="match status" value="1"/>
</dbReference>
<dbReference type="InterPro" id="IPR000361">
    <property type="entry name" value="ATAP_core_dom"/>
</dbReference>
<dbReference type="GO" id="GO:0016226">
    <property type="term" value="P:iron-sulfur cluster assembly"/>
    <property type="evidence" value="ECO:0007669"/>
    <property type="project" value="InterPro"/>
</dbReference>
<dbReference type="STRING" id="291331.XOO2417"/>
<keyword evidence="2" id="KW-1133">Transmembrane helix</keyword>
<dbReference type="KEGG" id="xoo:XOO2417"/>
<proteinExistence type="inferred from homology"/>
<feature type="domain" description="Core" evidence="3">
    <location>
        <begin position="37"/>
        <end position="139"/>
    </location>
</feature>
<gene>
    <name evidence="4" type="primary">IscA</name>
    <name evidence="4" type="ordered locus">XOO2417</name>
</gene>
<sequence>MSQARIAPIYGKRRCSAFCQVDAAWLYLSPLFWSALMTVSLTPAALERVQRFVQQTPGALGLRFGVTKTGCSGWGHITDLAREARDDDAVFEQGGVRIFVDPVSLPLVDGTCIDFGKHGLSETFTFSNPNATAECGCGESFTTADEHR</sequence>
<dbReference type="SUPFAM" id="SSF89360">
    <property type="entry name" value="HesB-like domain"/>
    <property type="match status" value="1"/>
</dbReference>
<name>Q5H050_XANOR</name>
<dbReference type="HOGENOM" id="CLU_069054_5_2_6"/>
<dbReference type="InterPro" id="IPR035903">
    <property type="entry name" value="HesB-like_dom_sf"/>
</dbReference>
<dbReference type="NCBIfam" id="TIGR00049">
    <property type="entry name" value="iron-sulfur cluster assembly accessory protein"/>
    <property type="match status" value="1"/>
</dbReference>
<protein>
    <recommendedName>
        <fullName evidence="3">Core domain-containing protein</fullName>
    </recommendedName>
</protein>
<keyword evidence="2" id="KW-0812">Transmembrane</keyword>
<evidence type="ECO:0000313" key="5">
    <source>
        <dbReference type="Proteomes" id="UP000006735"/>
    </source>
</evidence>
<dbReference type="PANTHER" id="PTHR10072:SF41">
    <property type="entry name" value="IRON-SULFUR CLUSTER ASSEMBLY 1 HOMOLOG, MITOCHONDRIAL"/>
    <property type="match status" value="1"/>
</dbReference>
<evidence type="ECO:0000259" key="3">
    <source>
        <dbReference type="Pfam" id="PF01521"/>
    </source>
</evidence>
<keyword evidence="5" id="KW-1185">Reference proteome</keyword>
<dbReference type="InterPro" id="IPR017870">
    <property type="entry name" value="FeS_cluster_insertion_CS"/>
</dbReference>
<evidence type="ECO:0000256" key="2">
    <source>
        <dbReference type="SAM" id="Phobius"/>
    </source>
</evidence>
<evidence type="ECO:0000313" key="4">
    <source>
        <dbReference type="EMBL" id="AAW75671.1"/>
    </source>
</evidence>
<organism evidence="4 5">
    <name type="scientific">Xanthomonas oryzae pv. oryzae (strain KACC10331 / KXO85)</name>
    <dbReference type="NCBI Taxonomy" id="291331"/>
    <lineage>
        <taxon>Bacteria</taxon>
        <taxon>Pseudomonadati</taxon>
        <taxon>Pseudomonadota</taxon>
        <taxon>Gammaproteobacteria</taxon>
        <taxon>Lysobacterales</taxon>
        <taxon>Lysobacteraceae</taxon>
        <taxon>Xanthomonas</taxon>
    </lineage>
</organism>
<dbReference type="PROSITE" id="PS01152">
    <property type="entry name" value="HESB"/>
    <property type="match status" value="1"/>
</dbReference>